<dbReference type="PATRIC" id="fig|859350.6.peg.1645"/>
<comment type="caution">
    <text evidence="1">The sequence shown here is derived from an EMBL/GenBank/DDBJ whole genome shotgun (WGS) entry which is preliminary data.</text>
</comment>
<organism evidence="1 2">
    <name type="scientific">Candidatus Nitrosopumilus salarius BD31</name>
    <dbReference type="NCBI Taxonomy" id="859350"/>
    <lineage>
        <taxon>Archaea</taxon>
        <taxon>Nitrososphaerota</taxon>
        <taxon>Nitrososphaeria</taxon>
        <taxon>Nitrosopumilales</taxon>
        <taxon>Nitrosopumilaceae</taxon>
        <taxon>Nitrosopumilus</taxon>
    </lineage>
</organism>
<name>I3D0P3_9ARCH</name>
<sequence>MVGPQDGGFGFDQSKKYTSVENIDEICVQCQAGQHKKCLKKAKQQEVCECEHCIIYG</sequence>
<proteinExistence type="predicted"/>
<dbReference type="Proteomes" id="UP000003423">
    <property type="component" value="Unassembled WGS sequence"/>
</dbReference>
<dbReference type="AlphaFoldDB" id="I3D0P3"/>
<dbReference type="OrthoDB" id="54at2157"/>
<reference evidence="1 2" key="1">
    <citation type="journal article" date="2012" name="J. Bacteriol.">
        <title>Genome sequence of "Candidatus Nitrosopumilus salaria" BD31, an ammonia-oxidizing archaeon from the San Francisco Bay estuary.</title>
        <authorList>
            <person name="Mosier A.C."/>
            <person name="Allen E.E."/>
            <person name="Kim M."/>
            <person name="Ferriera S."/>
            <person name="Francis C.A."/>
        </authorList>
    </citation>
    <scope>NUCLEOTIDE SEQUENCE [LARGE SCALE GENOMIC DNA]</scope>
    <source>
        <strain evidence="1 2">BD31</strain>
    </source>
</reference>
<evidence type="ECO:0000313" key="2">
    <source>
        <dbReference type="Proteomes" id="UP000003423"/>
    </source>
</evidence>
<evidence type="ECO:0000313" key="1">
    <source>
        <dbReference type="EMBL" id="EIJ65286.1"/>
    </source>
</evidence>
<keyword evidence="2" id="KW-1185">Reference proteome</keyword>
<accession>I3D0P3</accession>
<protein>
    <submittedName>
        <fullName evidence="1">Uncharacterized protein</fullName>
    </submittedName>
</protein>
<dbReference type="EMBL" id="AEXL02000133">
    <property type="protein sequence ID" value="EIJ65286.1"/>
    <property type="molecule type" value="Genomic_DNA"/>
</dbReference>
<dbReference type="RefSeq" id="WP_008300906.1">
    <property type="nucleotide sequence ID" value="NZ_AEXL02000133.1"/>
</dbReference>
<gene>
    <name evidence="1" type="ORF">BD31_I2132</name>
</gene>